<name>B9XRW9_PEDPL</name>
<gene>
    <name evidence="1" type="ORF">Cflav_PD0273</name>
</gene>
<dbReference type="AlphaFoldDB" id="B9XRW9"/>
<protein>
    <submittedName>
        <fullName evidence="1">Uncharacterized protein</fullName>
    </submittedName>
</protein>
<sequence length="111" mass="12856">MTTKNQSTFLKVFHWAFTSLSMVSLKHGRGWCLRDIGGRSSVNGSSFECPMKPKLWRDDVTFCVKMVFNNYYVYGGSEGIGSHWKVIEGIGRLRKFRMPNFNYRMEESNAI</sequence>
<evidence type="ECO:0000313" key="1">
    <source>
        <dbReference type="EMBL" id="EEF57428.1"/>
    </source>
</evidence>
<accession>B9XRW9</accession>
<comment type="caution">
    <text evidence="1">The sequence shown here is derived from an EMBL/GenBank/DDBJ whole genome shotgun (WGS) entry which is preliminary data.</text>
</comment>
<reference evidence="1 2" key="1">
    <citation type="journal article" date="2011" name="J. Bacteriol.">
        <title>Genome sequence of 'Pedosphaera parvula' Ellin514, an aerobic Verrucomicrobial isolate from pasture soil.</title>
        <authorList>
            <person name="Kant R."/>
            <person name="van Passel M.W."/>
            <person name="Sangwan P."/>
            <person name="Palva A."/>
            <person name="Lucas S."/>
            <person name="Copeland A."/>
            <person name="Lapidus A."/>
            <person name="Glavina Del Rio T."/>
            <person name="Dalin E."/>
            <person name="Tice H."/>
            <person name="Bruce D."/>
            <person name="Goodwin L."/>
            <person name="Pitluck S."/>
            <person name="Chertkov O."/>
            <person name="Larimer F.W."/>
            <person name="Land M.L."/>
            <person name="Hauser L."/>
            <person name="Brettin T.S."/>
            <person name="Detter J.C."/>
            <person name="Han S."/>
            <person name="de Vos W.M."/>
            <person name="Janssen P.H."/>
            <person name="Smidt H."/>
        </authorList>
    </citation>
    <scope>NUCLEOTIDE SEQUENCE [LARGE SCALE GENOMIC DNA]</scope>
    <source>
        <strain evidence="1 2">Ellin514</strain>
    </source>
</reference>
<organism evidence="1 2">
    <name type="scientific">Pedosphaera parvula (strain Ellin514)</name>
    <dbReference type="NCBI Taxonomy" id="320771"/>
    <lineage>
        <taxon>Bacteria</taxon>
        <taxon>Pseudomonadati</taxon>
        <taxon>Verrucomicrobiota</taxon>
        <taxon>Pedosphaerae</taxon>
        <taxon>Pedosphaerales</taxon>
        <taxon>Pedosphaeraceae</taxon>
        <taxon>Pedosphaera</taxon>
    </lineage>
</organism>
<dbReference type="Proteomes" id="UP000003688">
    <property type="component" value="Unassembled WGS sequence"/>
</dbReference>
<dbReference type="STRING" id="320771.Cflav_PD0273"/>
<proteinExistence type="predicted"/>
<keyword evidence="2" id="KW-1185">Reference proteome</keyword>
<dbReference type="EMBL" id="ABOX02000069">
    <property type="protein sequence ID" value="EEF57428.1"/>
    <property type="molecule type" value="Genomic_DNA"/>
</dbReference>
<evidence type="ECO:0000313" key="2">
    <source>
        <dbReference type="Proteomes" id="UP000003688"/>
    </source>
</evidence>